<dbReference type="EMBL" id="JH006390">
    <property type="protein sequence ID" value="EGW15172.1"/>
    <property type="molecule type" value="Genomic_DNA"/>
</dbReference>
<organism evidence="2 3">
    <name type="scientific">Cricetulus griseus</name>
    <name type="common">Chinese hamster</name>
    <name type="synonym">Cricetulus barabensis griseus</name>
    <dbReference type="NCBI Taxonomy" id="10029"/>
    <lineage>
        <taxon>Eukaryota</taxon>
        <taxon>Metazoa</taxon>
        <taxon>Chordata</taxon>
        <taxon>Craniata</taxon>
        <taxon>Vertebrata</taxon>
        <taxon>Euteleostomi</taxon>
        <taxon>Mammalia</taxon>
        <taxon>Eutheria</taxon>
        <taxon>Euarchontoglires</taxon>
        <taxon>Glires</taxon>
        <taxon>Rodentia</taxon>
        <taxon>Myomorpha</taxon>
        <taxon>Muroidea</taxon>
        <taxon>Cricetidae</taxon>
        <taxon>Cricetinae</taxon>
        <taxon>Cricetulus</taxon>
    </lineage>
</organism>
<evidence type="ECO:0000313" key="3">
    <source>
        <dbReference type="Proteomes" id="UP000001075"/>
    </source>
</evidence>
<gene>
    <name evidence="2" type="ORF">I79_025544</name>
</gene>
<feature type="region of interest" description="Disordered" evidence="1">
    <location>
        <begin position="37"/>
        <end position="95"/>
    </location>
</feature>
<reference evidence="3" key="1">
    <citation type="journal article" date="2011" name="Nat. Biotechnol.">
        <title>The genomic sequence of the Chinese hamster ovary (CHO)-K1 cell line.</title>
        <authorList>
            <person name="Xu X."/>
            <person name="Nagarajan H."/>
            <person name="Lewis N.E."/>
            <person name="Pan S."/>
            <person name="Cai Z."/>
            <person name="Liu X."/>
            <person name="Chen W."/>
            <person name="Xie M."/>
            <person name="Wang W."/>
            <person name="Hammond S."/>
            <person name="Andersen M.R."/>
            <person name="Neff N."/>
            <person name="Passarelli B."/>
            <person name="Koh W."/>
            <person name="Fan H.C."/>
            <person name="Wang J."/>
            <person name="Gui Y."/>
            <person name="Lee K.H."/>
            <person name="Betenbaugh M.J."/>
            <person name="Quake S.R."/>
            <person name="Famili I."/>
            <person name="Palsson B.O."/>
            <person name="Wang J."/>
        </authorList>
    </citation>
    <scope>NUCLEOTIDE SEQUENCE [LARGE SCALE GENOMIC DNA]</scope>
    <source>
        <strain evidence="3">CHO K1 cell line</strain>
    </source>
</reference>
<protein>
    <submittedName>
        <fullName evidence="2">Uncharacterized protein</fullName>
    </submittedName>
</protein>
<accession>G3INL7</accession>
<dbReference type="Proteomes" id="UP000001075">
    <property type="component" value="Unassembled WGS sequence"/>
</dbReference>
<evidence type="ECO:0000256" key="1">
    <source>
        <dbReference type="SAM" id="MobiDB-lite"/>
    </source>
</evidence>
<dbReference type="AlphaFoldDB" id="G3INL7"/>
<proteinExistence type="predicted"/>
<sequence>MQESLQLRLQALCARIQNTQTKKPQGRQTKMVAFQAQVTRPGEHVDSGPGPEASTENVQSLPEASGPGLLQRTPRPRLGGSSIGSNTTRAKKPAPLMAKALKDYKKWWARK</sequence>
<dbReference type="InParanoid" id="G3INL7"/>
<name>G3INL7_CRIGR</name>
<evidence type="ECO:0000313" key="2">
    <source>
        <dbReference type="EMBL" id="EGW15172.1"/>
    </source>
</evidence>